<evidence type="ECO:0000256" key="1">
    <source>
        <dbReference type="SAM" id="Phobius"/>
    </source>
</evidence>
<dbReference type="HOGENOM" id="CLU_3313458_0_0_10"/>
<evidence type="ECO:0000313" key="3">
    <source>
        <dbReference type="Proteomes" id="UP000003586"/>
    </source>
</evidence>
<keyword evidence="1" id="KW-0812">Transmembrane</keyword>
<organism evidence="2 3">
    <name type="scientific">Niabella soli DSM 19437</name>
    <dbReference type="NCBI Taxonomy" id="929713"/>
    <lineage>
        <taxon>Bacteria</taxon>
        <taxon>Pseudomonadati</taxon>
        <taxon>Bacteroidota</taxon>
        <taxon>Chitinophagia</taxon>
        <taxon>Chitinophagales</taxon>
        <taxon>Chitinophagaceae</taxon>
        <taxon>Niabella</taxon>
    </lineage>
</organism>
<name>W0F8N9_9BACT</name>
<keyword evidence="1" id="KW-1133">Transmembrane helix</keyword>
<sequence length="39" mass="4727">MAIFIFELNIVNFDIYKKGKVYIFKLLYFITIIIVKIKI</sequence>
<gene>
    <name evidence="2" type="ORF">NIASO_13055</name>
</gene>
<accession>W0F8N9</accession>
<keyword evidence="3" id="KW-1185">Reference proteome</keyword>
<feature type="transmembrane region" description="Helical" evidence="1">
    <location>
        <begin position="20"/>
        <end position="37"/>
    </location>
</feature>
<dbReference type="KEGG" id="nso:NIASO_13055"/>
<dbReference type="AlphaFoldDB" id="W0F8N9"/>
<evidence type="ECO:0000313" key="2">
    <source>
        <dbReference type="EMBL" id="AHF17721.1"/>
    </source>
</evidence>
<dbReference type="EMBL" id="CP007035">
    <property type="protein sequence ID" value="AHF17721.1"/>
    <property type="molecule type" value="Genomic_DNA"/>
</dbReference>
<reference evidence="2 3" key="1">
    <citation type="submission" date="2013-12" db="EMBL/GenBank/DDBJ databases">
        <authorList>
            <consortium name="DOE Joint Genome Institute"/>
            <person name="Eisen J."/>
            <person name="Huntemann M."/>
            <person name="Han J."/>
            <person name="Chen A."/>
            <person name="Kyrpides N."/>
            <person name="Mavromatis K."/>
            <person name="Markowitz V."/>
            <person name="Palaniappan K."/>
            <person name="Ivanova N."/>
            <person name="Schaumberg A."/>
            <person name="Pati A."/>
            <person name="Liolios K."/>
            <person name="Nordberg H.P."/>
            <person name="Cantor M.N."/>
            <person name="Hua S.X."/>
            <person name="Woyke T."/>
        </authorList>
    </citation>
    <scope>NUCLEOTIDE SEQUENCE [LARGE SCALE GENOMIC DNA]</scope>
    <source>
        <strain evidence="3">DSM 19437</strain>
    </source>
</reference>
<protein>
    <submittedName>
        <fullName evidence="2">Uncharacterized protein</fullName>
    </submittedName>
</protein>
<dbReference type="Proteomes" id="UP000003586">
    <property type="component" value="Chromosome"/>
</dbReference>
<proteinExistence type="predicted"/>
<keyword evidence="1" id="KW-0472">Membrane</keyword>